<feature type="region of interest" description="C-terminal hotdog fold" evidence="6">
    <location>
        <begin position="1879"/>
        <end position="2017"/>
    </location>
</feature>
<evidence type="ECO:0000256" key="4">
    <source>
        <dbReference type="ARBA" id="ARBA00023194"/>
    </source>
</evidence>
<dbReference type="Proteomes" id="UP000540423">
    <property type="component" value="Unassembled WGS sequence"/>
</dbReference>
<dbReference type="PROSITE" id="PS52019">
    <property type="entry name" value="PKS_MFAS_DH"/>
    <property type="match status" value="1"/>
</dbReference>
<dbReference type="Gene3D" id="3.40.50.720">
    <property type="entry name" value="NAD(P)-binding Rossmann-like Domain"/>
    <property type="match status" value="1"/>
</dbReference>
<gene>
    <name evidence="11" type="ORF">HNQ79_005088</name>
</gene>
<dbReference type="Pfam" id="PF00698">
    <property type="entry name" value="Acyl_transf_1"/>
    <property type="match status" value="1"/>
</dbReference>
<feature type="region of interest" description="Disordered" evidence="7">
    <location>
        <begin position="1089"/>
        <end position="1126"/>
    </location>
</feature>
<dbReference type="InterPro" id="IPR014031">
    <property type="entry name" value="Ketoacyl_synth_C"/>
</dbReference>
<dbReference type="GO" id="GO:0006633">
    <property type="term" value="P:fatty acid biosynthetic process"/>
    <property type="evidence" value="ECO:0007669"/>
    <property type="project" value="InterPro"/>
</dbReference>
<dbReference type="Pfam" id="PF00550">
    <property type="entry name" value="PP-binding"/>
    <property type="match status" value="1"/>
</dbReference>
<dbReference type="PROSITE" id="PS50075">
    <property type="entry name" value="CARRIER"/>
    <property type="match status" value="1"/>
</dbReference>
<dbReference type="InterPro" id="IPR014030">
    <property type="entry name" value="Ketoacyl_synth_N"/>
</dbReference>
<dbReference type="GO" id="GO:0005835">
    <property type="term" value="C:fatty acid synthase complex"/>
    <property type="evidence" value="ECO:0007669"/>
    <property type="project" value="InterPro"/>
</dbReference>
<name>A0A7X0HJ16_9ACTN</name>
<dbReference type="InterPro" id="IPR020841">
    <property type="entry name" value="PKS_Beta-ketoAc_synthase_dom"/>
</dbReference>
<evidence type="ECO:0000313" key="11">
    <source>
        <dbReference type="EMBL" id="MBB6438576.1"/>
    </source>
</evidence>
<evidence type="ECO:0000259" key="10">
    <source>
        <dbReference type="PROSITE" id="PS52019"/>
    </source>
</evidence>
<dbReference type="InterPro" id="IPR036736">
    <property type="entry name" value="ACP-like_sf"/>
</dbReference>
<evidence type="ECO:0000256" key="6">
    <source>
        <dbReference type="PROSITE-ProRule" id="PRU01363"/>
    </source>
</evidence>
<dbReference type="SUPFAM" id="SSF47336">
    <property type="entry name" value="ACP-like"/>
    <property type="match status" value="1"/>
</dbReference>
<sequence length="2017" mass="210356">MPDIRPRQVPIAVVGIGALLPGSPDAGSFWRTVVSGRDLITDVPASRWLVEDYYDADPTAPDKTYARRGAFLPDVGFDPLAFGIPPNTLAATDTTQLLALMVAEQVVTDLGGLAGTDRDRVGVILGATAPELATHMNARIQRPVWLKALRESGVPEGEAQAVCDRITDHYTPWQEATFPGMLGNVIAGRIANKFDLHGTNHTTDAACASSFAALSAAVSELSLGRSDLVISGGVDTANDAGTFLCFSKTPALSPSGDCRPFSDAADGTMLGEGLVMYALKRLKDAELAGDRIYAVVRGLGSSSDGKGTAIYAPLPQGQARALRRTYDEAGYGPETVELVEAHGTGTGAGDAAEFTALRQVFEESGRKDKQWCALGSVKSQIGHTKCAAGAVGLLKSVLALHHRTLPPMIKVDRPDPALEIGDSPFYVSTRPRPWVRPADHPRRAAVSSFGFGGSNFHVTLEEYTPPAGSRGRVPWRARTAPTELVLFSAASPQALLERTSDNARPLAEMARESQRDFRASDAVRLAIVAADRDELAEKFGQASAMITQQEGADFSTPTGIHYATGEASVGRIGFLFPGQGAQYVGMGADVAMLAPAAQEVWDRLAAEEFGGRHLHRVVFPPPAFGDEERSAQHALLTDTEWAQPALAVHSLALLEVLRGLGLRPDCVAGHSFGELVALYAAGSLDAESLVGLARRRGELMREAAAVPGAMLAVVAGRARVEAIVAGIGAADVWVANHNAPAQVVVSGAAGSVETLEQKLAAEGIVTRRLDASTAFHSPVVASASEPLLAHLRTLDVREPRLDVYGNADAAVYPAAPESIRRRIADHLASPVLFSDQVEAMYTAGVRTFVEVGAGDTLTGLVGQILGEREHLAVGLDRRGRNGVTALQDALGRLAVRGAQLDHDGLWEPYTPPTAAAKENEPRMAVQINGRNYGRLYPPAGGADALPAPNPPRPPAEPPAAAPTQTPVPVPVPMPTPVPTSAAHPAAEGRAGAFPAATVPAPGALAEPPAAGPDAAWYAVFDNVQRHTAEAHTACQRMLTDSHMAFLHMTQTTLTAMLGVRGGERTGLPAPLPAPGAPTVATELPRAPRLSAPPEAAAPPPPPVPKQTTSHDVRRQTPPPPAAPEVSRAMTAAEFEELLLSVVAERTGYPVAMLNVDMELESDLGVDSIKRVEILSAVRERVGGEQPDGDVAQLLKLRSLRQLVDAFTTASGADPVESGPAQPDTAGVRPETAVAQPGSAIARPETVGAQHGIATARPEPLDPVSAPAEQPALSRLAIRALDTPAPGLTMAGLGDEPVAVVEDGGGIAELVAARLVDHGVPATVVTTVPADSRAVVHLGGLAPVTSPEDALHLQRDVFRAARSVAAQFTARGGVFVTVQDTGGDFGLSGGQPERACSGGIAALARTAAREWPTASVKAIDCERGGRDAAAVAEAVVGELLNGGPAADVGLRADGTRVTPTPVQEPLDPAPQARAPHIGPDSVIVATGGARGVTAAALLDLARTHTPRIVLLGRTEPADEPPGLTAAADEAALVHALAQHADAGTPAAIASQARGILAAREIRSTLAALEGAGSRVRYVSVDVRDGKALHDVLEEVRRDWGPITGIVHGAGVLADKLIADKTDEQFDTVLATKVDGLRALLAATEGDPVDTLVLFSSVAAVFGNAGQCAYAMANEVLNHLACAERTRRPGCLVRSIAWGPWHGGMVTPALAGHFVRSGIPLLPLDRGAAAFTAELGAPGADARVVIAAGDGPDPSAAEPAPAQIRIHAHRHPYLADHDIAGVPVLPVATAMDWFAGAAAAWRPGAPHLVLRDLRVFDKVTLPHLAGEGHQLVLRGRCAATGSPSALEAELVGDKGMPHFRTQLEFEASPPHSTDWDTPQGLAHPRHDGIYDGRVLFHGPRFQAVRSVHGIGKEGAEATVCGVHALGWDGAHWQLDPAAVDGALQLAVLWAGEQLGDATLPMAVAECRVHRRGPVLDTARCVVRAGKVHDTGARCDVALIDPDGSPRVELLGVELVRRPS</sequence>
<reference evidence="11 12" key="1">
    <citation type="submission" date="2020-08" db="EMBL/GenBank/DDBJ databases">
        <title>Genomic Encyclopedia of Type Strains, Phase IV (KMG-IV): sequencing the most valuable type-strain genomes for metagenomic binning, comparative biology and taxonomic classification.</title>
        <authorList>
            <person name="Goeker M."/>
        </authorList>
    </citation>
    <scope>NUCLEOTIDE SEQUENCE [LARGE SCALE GENOMIC DNA]</scope>
    <source>
        <strain evidence="11 12">DSM 40141</strain>
    </source>
</reference>
<dbReference type="PRINTS" id="PR01483">
    <property type="entry name" value="FASYNTHASE"/>
</dbReference>
<dbReference type="InterPro" id="IPR032821">
    <property type="entry name" value="PKS_assoc"/>
</dbReference>
<dbReference type="PANTHER" id="PTHR43074:SF1">
    <property type="entry name" value="BETA-KETOACYL SYNTHASE FAMILY PROTEIN-RELATED"/>
    <property type="match status" value="1"/>
</dbReference>
<dbReference type="InterPro" id="IPR009081">
    <property type="entry name" value="PP-bd_ACP"/>
</dbReference>
<keyword evidence="2" id="KW-0597">Phosphoprotein</keyword>
<dbReference type="Pfam" id="PF08659">
    <property type="entry name" value="KR"/>
    <property type="match status" value="1"/>
</dbReference>
<evidence type="ECO:0000256" key="3">
    <source>
        <dbReference type="ARBA" id="ARBA00022679"/>
    </source>
</evidence>
<dbReference type="InterPro" id="IPR057326">
    <property type="entry name" value="KR_dom"/>
</dbReference>
<dbReference type="EMBL" id="JACHEM010000014">
    <property type="protein sequence ID" value="MBB6438576.1"/>
    <property type="molecule type" value="Genomic_DNA"/>
</dbReference>
<dbReference type="InterPro" id="IPR016039">
    <property type="entry name" value="Thiolase-like"/>
</dbReference>
<feature type="domain" description="Carrier" evidence="8">
    <location>
        <begin position="1129"/>
        <end position="1210"/>
    </location>
</feature>
<keyword evidence="4" id="KW-0045">Antibiotic biosynthesis</keyword>
<dbReference type="InterPro" id="IPR049551">
    <property type="entry name" value="PKS_DH_C"/>
</dbReference>
<evidence type="ECO:0000256" key="2">
    <source>
        <dbReference type="ARBA" id="ARBA00022553"/>
    </source>
</evidence>
<evidence type="ECO:0000256" key="7">
    <source>
        <dbReference type="SAM" id="MobiDB-lite"/>
    </source>
</evidence>
<dbReference type="Gene3D" id="3.10.129.110">
    <property type="entry name" value="Polyketide synthase dehydratase"/>
    <property type="match status" value="1"/>
</dbReference>
<dbReference type="InterPro" id="IPR013968">
    <property type="entry name" value="PKS_KR"/>
</dbReference>
<dbReference type="InterPro" id="IPR042104">
    <property type="entry name" value="PKS_dehydratase_sf"/>
</dbReference>
<dbReference type="SUPFAM" id="SSF55048">
    <property type="entry name" value="Probable ACP-binding domain of malonyl-CoA ACP transacylase"/>
    <property type="match status" value="1"/>
</dbReference>
<organism evidence="11 12">
    <name type="scientific">Streptomyces candidus</name>
    <dbReference type="NCBI Taxonomy" id="67283"/>
    <lineage>
        <taxon>Bacteria</taxon>
        <taxon>Bacillati</taxon>
        <taxon>Actinomycetota</taxon>
        <taxon>Actinomycetes</taxon>
        <taxon>Kitasatosporales</taxon>
        <taxon>Streptomycetaceae</taxon>
        <taxon>Streptomyces</taxon>
    </lineage>
</organism>
<dbReference type="CDD" id="cd00833">
    <property type="entry name" value="PKS"/>
    <property type="match status" value="1"/>
</dbReference>
<dbReference type="Pfam" id="PF14765">
    <property type="entry name" value="PS-DH"/>
    <property type="match status" value="1"/>
</dbReference>
<dbReference type="InterPro" id="IPR052568">
    <property type="entry name" value="PKS-FAS_Synthase"/>
</dbReference>
<dbReference type="PROSITE" id="PS52004">
    <property type="entry name" value="KS3_2"/>
    <property type="match status" value="1"/>
</dbReference>
<dbReference type="RefSeq" id="WP_185034809.1">
    <property type="nucleotide sequence ID" value="NZ_BNBN01000006.1"/>
</dbReference>
<dbReference type="InterPro" id="IPR036291">
    <property type="entry name" value="NAD(P)-bd_dom_sf"/>
</dbReference>
<feature type="domain" description="PKS/mFAS DH" evidence="10">
    <location>
        <begin position="1740"/>
        <end position="2017"/>
    </location>
</feature>
<keyword evidence="12" id="KW-1185">Reference proteome</keyword>
<dbReference type="InterPro" id="IPR018201">
    <property type="entry name" value="Ketoacyl_synth_AS"/>
</dbReference>
<dbReference type="GO" id="GO:0017000">
    <property type="term" value="P:antibiotic biosynthetic process"/>
    <property type="evidence" value="ECO:0007669"/>
    <property type="project" value="UniProtKB-KW"/>
</dbReference>
<feature type="active site" description="Proton donor; for dehydratase activity" evidence="6">
    <location>
        <position position="1938"/>
    </location>
</feature>
<keyword evidence="3 11" id="KW-0808">Transferase</keyword>
<feature type="active site" description="Proton acceptor; for dehydratase activity" evidence="6">
    <location>
        <position position="1775"/>
    </location>
</feature>
<dbReference type="PANTHER" id="PTHR43074">
    <property type="entry name" value="OMEGA-3 POLYUNSATURATED FATTY ACID SYNTHASE PFAB-RELATED"/>
    <property type="match status" value="1"/>
</dbReference>
<dbReference type="Pfam" id="PF02801">
    <property type="entry name" value="Ketoacyl-synt_C"/>
    <property type="match status" value="1"/>
</dbReference>
<dbReference type="InterPro" id="IPR001227">
    <property type="entry name" value="Ac_transferase_dom_sf"/>
</dbReference>
<dbReference type="SUPFAM" id="SSF51735">
    <property type="entry name" value="NAD(P)-binding Rossmann-fold domains"/>
    <property type="match status" value="1"/>
</dbReference>
<feature type="compositionally biased region" description="Pro residues" evidence="7">
    <location>
        <begin position="947"/>
        <end position="977"/>
    </location>
</feature>
<evidence type="ECO:0000313" key="12">
    <source>
        <dbReference type="Proteomes" id="UP000540423"/>
    </source>
</evidence>
<feature type="compositionally biased region" description="Low complexity" evidence="7">
    <location>
        <begin position="937"/>
        <end position="946"/>
    </location>
</feature>
<accession>A0A7X0HJ16</accession>
<feature type="region of interest" description="N-terminal hotdog fold" evidence="6">
    <location>
        <begin position="1740"/>
        <end position="1868"/>
    </location>
</feature>
<comment type="caution">
    <text evidence="11">The sequence shown here is derived from an EMBL/GenBank/DDBJ whole genome shotgun (WGS) entry which is preliminary data.</text>
</comment>
<feature type="compositionally biased region" description="Pro residues" evidence="7">
    <location>
        <begin position="1095"/>
        <end position="1104"/>
    </location>
</feature>
<evidence type="ECO:0000259" key="9">
    <source>
        <dbReference type="PROSITE" id="PS52004"/>
    </source>
</evidence>
<dbReference type="Gene3D" id="3.40.366.10">
    <property type="entry name" value="Malonyl-Coenzyme A Acyl Carrier Protein, domain 2"/>
    <property type="match status" value="1"/>
</dbReference>
<dbReference type="SMART" id="SM00825">
    <property type="entry name" value="PKS_KS"/>
    <property type="match status" value="1"/>
</dbReference>
<dbReference type="InterPro" id="IPR049900">
    <property type="entry name" value="PKS_mFAS_DH"/>
</dbReference>
<keyword evidence="5" id="KW-0012">Acyltransferase</keyword>
<evidence type="ECO:0000259" key="8">
    <source>
        <dbReference type="PROSITE" id="PS50075"/>
    </source>
</evidence>
<dbReference type="SMART" id="SM00827">
    <property type="entry name" value="PKS_AT"/>
    <property type="match status" value="1"/>
</dbReference>
<dbReference type="Pfam" id="PF16197">
    <property type="entry name" value="KAsynt_C_assoc"/>
    <property type="match status" value="1"/>
</dbReference>
<dbReference type="InterPro" id="IPR014043">
    <property type="entry name" value="Acyl_transferase_dom"/>
</dbReference>
<dbReference type="InterPro" id="IPR016036">
    <property type="entry name" value="Malonyl_transacylase_ACP-bd"/>
</dbReference>
<evidence type="ECO:0000256" key="5">
    <source>
        <dbReference type="ARBA" id="ARBA00023315"/>
    </source>
</evidence>
<dbReference type="Gene3D" id="3.40.47.10">
    <property type="match status" value="1"/>
</dbReference>
<dbReference type="Pfam" id="PF00109">
    <property type="entry name" value="ketoacyl-synt"/>
    <property type="match status" value="1"/>
</dbReference>
<keyword evidence="1" id="KW-0596">Phosphopantetheine</keyword>
<dbReference type="PROSITE" id="PS00606">
    <property type="entry name" value="KS3_1"/>
    <property type="match status" value="1"/>
</dbReference>
<dbReference type="Gene3D" id="1.10.1200.10">
    <property type="entry name" value="ACP-like"/>
    <property type="match status" value="1"/>
</dbReference>
<protein>
    <submittedName>
        <fullName evidence="11">Acyl transferase domain-containing protein/acyl carrier protein</fullName>
    </submittedName>
</protein>
<feature type="region of interest" description="Disordered" evidence="7">
    <location>
        <begin position="935"/>
        <end position="984"/>
    </location>
</feature>
<dbReference type="CDD" id="cd08953">
    <property type="entry name" value="KR_2_SDR_x"/>
    <property type="match status" value="1"/>
</dbReference>
<dbReference type="SUPFAM" id="SSF53901">
    <property type="entry name" value="Thiolase-like"/>
    <property type="match status" value="1"/>
</dbReference>
<dbReference type="InterPro" id="IPR003965">
    <property type="entry name" value="Fatty_acid_synthase"/>
</dbReference>
<dbReference type="SUPFAM" id="SSF52151">
    <property type="entry name" value="FabD/lysophospholipase-like"/>
    <property type="match status" value="1"/>
</dbReference>
<dbReference type="GO" id="GO:0004315">
    <property type="term" value="F:3-oxoacyl-[acyl-carrier-protein] synthase activity"/>
    <property type="evidence" value="ECO:0007669"/>
    <property type="project" value="InterPro"/>
</dbReference>
<dbReference type="InterPro" id="IPR016035">
    <property type="entry name" value="Acyl_Trfase/lysoPLipase"/>
</dbReference>
<dbReference type="SMART" id="SM00822">
    <property type="entry name" value="PKS_KR"/>
    <property type="match status" value="1"/>
</dbReference>
<feature type="domain" description="Ketosynthase family 3 (KS3)" evidence="9">
    <location>
        <begin position="8"/>
        <end position="462"/>
    </location>
</feature>
<dbReference type="GO" id="GO:0004312">
    <property type="term" value="F:fatty acid synthase activity"/>
    <property type="evidence" value="ECO:0007669"/>
    <property type="project" value="InterPro"/>
</dbReference>
<proteinExistence type="predicted"/>
<evidence type="ECO:0000256" key="1">
    <source>
        <dbReference type="ARBA" id="ARBA00022450"/>
    </source>
</evidence>